<proteinExistence type="predicted"/>
<name>A0A3P7IRG0_STRVU</name>
<dbReference type="Proteomes" id="UP000270094">
    <property type="component" value="Unassembled WGS sequence"/>
</dbReference>
<protein>
    <submittedName>
        <fullName evidence="1">Uncharacterized protein</fullName>
    </submittedName>
</protein>
<accession>A0A3P7IRG0</accession>
<evidence type="ECO:0000313" key="1">
    <source>
        <dbReference type="EMBL" id="VDM72666.1"/>
    </source>
</evidence>
<reference evidence="1 2" key="1">
    <citation type="submission" date="2018-11" db="EMBL/GenBank/DDBJ databases">
        <authorList>
            <consortium name="Pathogen Informatics"/>
        </authorList>
    </citation>
    <scope>NUCLEOTIDE SEQUENCE [LARGE SCALE GENOMIC DNA]</scope>
</reference>
<dbReference type="EMBL" id="UYYB01026577">
    <property type="protein sequence ID" value="VDM72666.1"/>
    <property type="molecule type" value="Genomic_DNA"/>
</dbReference>
<keyword evidence="2" id="KW-1185">Reference proteome</keyword>
<dbReference type="AlphaFoldDB" id="A0A3P7IRG0"/>
<evidence type="ECO:0000313" key="2">
    <source>
        <dbReference type="Proteomes" id="UP000270094"/>
    </source>
</evidence>
<sequence length="104" mass="12042">MCTLYLSHDRADDSRQEHEVQVQRVYRPILPAIAMNMPRCLLSTARRIFRMAARNPKRCRQISGSSREHRRLKCDSKLRCRANGTHFTPHRPACSLPSPSPWAS</sequence>
<organism evidence="1 2">
    <name type="scientific">Strongylus vulgaris</name>
    <name type="common">Blood worm</name>
    <dbReference type="NCBI Taxonomy" id="40348"/>
    <lineage>
        <taxon>Eukaryota</taxon>
        <taxon>Metazoa</taxon>
        <taxon>Ecdysozoa</taxon>
        <taxon>Nematoda</taxon>
        <taxon>Chromadorea</taxon>
        <taxon>Rhabditida</taxon>
        <taxon>Rhabditina</taxon>
        <taxon>Rhabditomorpha</taxon>
        <taxon>Strongyloidea</taxon>
        <taxon>Strongylidae</taxon>
        <taxon>Strongylus</taxon>
    </lineage>
</organism>
<gene>
    <name evidence="1" type="ORF">SVUK_LOCUS7664</name>
</gene>